<dbReference type="Gene3D" id="1.10.3730.20">
    <property type="match status" value="1"/>
</dbReference>
<dbReference type="InterPro" id="IPR037185">
    <property type="entry name" value="EmrE-like"/>
</dbReference>
<feature type="transmembrane region" description="Helical" evidence="6">
    <location>
        <begin position="180"/>
        <end position="201"/>
    </location>
</feature>
<evidence type="ECO:0000313" key="8">
    <source>
        <dbReference type="EMBL" id="SHH73026.1"/>
    </source>
</evidence>
<dbReference type="PANTHER" id="PTHR42920">
    <property type="entry name" value="OS03G0707200 PROTEIN-RELATED"/>
    <property type="match status" value="1"/>
</dbReference>
<organism evidence="8 9">
    <name type="scientific">Vibrio aerogenes CECT 7868</name>
    <dbReference type="NCBI Taxonomy" id="1216006"/>
    <lineage>
        <taxon>Bacteria</taxon>
        <taxon>Pseudomonadati</taxon>
        <taxon>Pseudomonadota</taxon>
        <taxon>Gammaproteobacteria</taxon>
        <taxon>Vibrionales</taxon>
        <taxon>Vibrionaceae</taxon>
        <taxon>Vibrio</taxon>
    </lineage>
</organism>
<gene>
    <name evidence="8" type="ORF">VA7868_00346</name>
</gene>
<feature type="transmembrane region" description="Helical" evidence="6">
    <location>
        <begin position="71"/>
        <end position="90"/>
    </location>
</feature>
<evidence type="ECO:0000313" key="9">
    <source>
        <dbReference type="Proteomes" id="UP000184608"/>
    </source>
</evidence>
<keyword evidence="5 6" id="KW-0472">Membrane</keyword>
<accession>A0A1M5VCU2</accession>
<feature type="domain" description="EamA" evidence="7">
    <location>
        <begin position="12"/>
        <end position="143"/>
    </location>
</feature>
<dbReference type="Pfam" id="PF00892">
    <property type="entry name" value="EamA"/>
    <property type="match status" value="2"/>
</dbReference>
<evidence type="ECO:0000256" key="6">
    <source>
        <dbReference type="SAM" id="Phobius"/>
    </source>
</evidence>
<keyword evidence="9" id="KW-1185">Reference proteome</keyword>
<feature type="transmembrane region" description="Helical" evidence="6">
    <location>
        <begin position="127"/>
        <end position="145"/>
    </location>
</feature>
<keyword evidence="2" id="KW-1003">Cell membrane</keyword>
<dbReference type="OrthoDB" id="8370318at2"/>
<protein>
    <submittedName>
        <fullName evidence="8">Putative DMT superfamily transporter inner membrane protein</fullName>
    </submittedName>
</protein>
<feature type="transmembrane region" description="Helical" evidence="6">
    <location>
        <begin position="269"/>
        <end position="287"/>
    </location>
</feature>
<dbReference type="PROSITE" id="PS51257">
    <property type="entry name" value="PROKAR_LIPOPROTEIN"/>
    <property type="match status" value="1"/>
</dbReference>
<dbReference type="GO" id="GO:0005886">
    <property type="term" value="C:plasma membrane"/>
    <property type="evidence" value="ECO:0007669"/>
    <property type="project" value="UniProtKB-SubCell"/>
</dbReference>
<dbReference type="RefSeq" id="WP_139281486.1">
    <property type="nucleotide sequence ID" value="NZ_FQXZ01000005.1"/>
</dbReference>
<dbReference type="PANTHER" id="PTHR42920:SF5">
    <property type="entry name" value="EAMA DOMAIN-CONTAINING PROTEIN"/>
    <property type="match status" value="1"/>
</dbReference>
<evidence type="ECO:0000256" key="5">
    <source>
        <dbReference type="ARBA" id="ARBA00023136"/>
    </source>
</evidence>
<sequence length="300" mass="32648">MIKNSGLKSGSKAELLLVFATMMAGCGWIFSKQSIEGIPPFAFIGIRFVTASLILMPLCLSALTQLAMRDVMKAAFAGLLQGVVLLLWIYSVSVTDALGEGAFIMSLSMLFAPLMAWPLMKQKPGKCFWQALPVAVLGLYMLSGGGEWHTSASQITFLIAALTLALQFNLNGLYVKSIPVLPLTCLQFLSTGLLAVLVSLLAESWPQSVDTSVWYWVCASILPATCLRFLAQIAGQKHTSASNAAIIMILEPLWTVMLSMTVYGEQMSFHKVTGCLLILTSLVVYKLRDRKRQRSGRLAG</sequence>
<feature type="transmembrane region" description="Helical" evidence="6">
    <location>
        <begin position="243"/>
        <end position="263"/>
    </location>
</feature>
<evidence type="ECO:0000256" key="1">
    <source>
        <dbReference type="ARBA" id="ARBA00004651"/>
    </source>
</evidence>
<feature type="transmembrane region" description="Helical" evidence="6">
    <location>
        <begin position="42"/>
        <end position="64"/>
    </location>
</feature>
<evidence type="ECO:0000259" key="7">
    <source>
        <dbReference type="Pfam" id="PF00892"/>
    </source>
</evidence>
<feature type="transmembrane region" description="Helical" evidence="6">
    <location>
        <begin position="151"/>
        <end position="168"/>
    </location>
</feature>
<feature type="transmembrane region" description="Helical" evidence="6">
    <location>
        <begin position="102"/>
        <end position="120"/>
    </location>
</feature>
<feature type="transmembrane region" description="Helical" evidence="6">
    <location>
        <begin position="12"/>
        <end position="30"/>
    </location>
</feature>
<dbReference type="Proteomes" id="UP000184608">
    <property type="component" value="Unassembled WGS sequence"/>
</dbReference>
<feature type="transmembrane region" description="Helical" evidence="6">
    <location>
        <begin position="213"/>
        <end position="231"/>
    </location>
</feature>
<dbReference type="InterPro" id="IPR051258">
    <property type="entry name" value="Diverse_Substrate_Transporter"/>
</dbReference>
<keyword evidence="3 6" id="KW-0812">Transmembrane</keyword>
<evidence type="ECO:0000256" key="3">
    <source>
        <dbReference type="ARBA" id="ARBA00022692"/>
    </source>
</evidence>
<keyword evidence="4 6" id="KW-1133">Transmembrane helix</keyword>
<proteinExistence type="predicted"/>
<feature type="domain" description="EamA" evidence="7">
    <location>
        <begin position="155"/>
        <end position="284"/>
    </location>
</feature>
<dbReference type="SUPFAM" id="SSF103481">
    <property type="entry name" value="Multidrug resistance efflux transporter EmrE"/>
    <property type="match status" value="2"/>
</dbReference>
<name>A0A1M5VCU2_9VIBR</name>
<comment type="subcellular location">
    <subcellularLocation>
        <location evidence="1">Cell membrane</location>
        <topology evidence="1">Multi-pass membrane protein</topology>
    </subcellularLocation>
</comment>
<dbReference type="InterPro" id="IPR000620">
    <property type="entry name" value="EamA_dom"/>
</dbReference>
<dbReference type="EMBL" id="FQXZ01000005">
    <property type="protein sequence ID" value="SHH73026.1"/>
    <property type="molecule type" value="Genomic_DNA"/>
</dbReference>
<evidence type="ECO:0000256" key="4">
    <source>
        <dbReference type="ARBA" id="ARBA00022989"/>
    </source>
</evidence>
<dbReference type="AlphaFoldDB" id="A0A1M5VCU2"/>
<reference evidence="8 9" key="1">
    <citation type="submission" date="2016-11" db="EMBL/GenBank/DDBJ databases">
        <authorList>
            <person name="Jaros S."/>
            <person name="Januszkiewicz K."/>
            <person name="Wedrychowicz H."/>
        </authorList>
    </citation>
    <scope>NUCLEOTIDE SEQUENCE [LARGE SCALE GENOMIC DNA]</scope>
    <source>
        <strain evidence="8 9">CECT 7868</strain>
    </source>
</reference>
<evidence type="ECO:0000256" key="2">
    <source>
        <dbReference type="ARBA" id="ARBA00022475"/>
    </source>
</evidence>